<feature type="compositionally biased region" description="Polar residues" evidence="1">
    <location>
        <begin position="14"/>
        <end position="29"/>
    </location>
</feature>
<comment type="caution">
    <text evidence="2">The sequence shown here is derived from an EMBL/GenBank/DDBJ whole genome shotgun (WGS) entry which is preliminary data.</text>
</comment>
<dbReference type="RefSeq" id="WP_408621931.1">
    <property type="nucleotide sequence ID" value="NZ_JBEQCT010000001.1"/>
</dbReference>
<evidence type="ECO:0000313" key="2">
    <source>
        <dbReference type="EMBL" id="MFM2483773.1"/>
    </source>
</evidence>
<accession>A0ABW9G350</accession>
<organism evidence="2 3">
    <name type="scientific">Celerinatantimonas yamalensis</name>
    <dbReference type="NCBI Taxonomy" id="559956"/>
    <lineage>
        <taxon>Bacteria</taxon>
        <taxon>Pseudomonadati</taxon>
        <taxon>Pseudomonadota</taxon>
        <taxon>Gammaproteobacteria</taxon>
        <taxon>Celerinatantimonadaceae</taxon>
        <taxon>Celerinatantimonas</taxon>
    </lineage>
</organism>
<protein>
    <submittedName>
        <fullName evidence="2">Uncharacterized protein</fullName>
    </submittedName>
</protein>
<feature type="compositionally biased region" description="Basic residues" evidence="1">
    <location>
        <begin position="424"/>
        <end position="445"/>
    </location>
</feature>
<proteinExistence type="predicted"/>
<sequence>MNEQTEKTQEIKRQSLTNVASQKQNSSAQTYSFVDNRPEAIQMQKLKKWVKNSPQTVQLRALQRIVGANSVAQKKVNVNKGLGIVDNQPEAIAQRKLQEIVINKTEANQLQGLDNNSLQLRRKKKNRPGGHKKTKAPALAVTRMYGDGTYAIANEANDTGLHLEHYETPQLFWRGDDRTYGQVRETGFNSKNERDNLSLEGSNVIKWRTGNNQDDIDPDSGVCVAADVRGAAFFPLDREAKYIYAVGLSSAINTYAIQKDVEKHDVGIGYERPERYPYDPIENLSEGQSAIWQYKEYVSHRILAQEILACYEIVRKDFLQDTGEKTLAGMRFKLSHIWTNSQLPKQFSSAIAKAAHVAEIYANWFPEKPTQYLSYYGIIETDLEGVKTAQDAQDAYERDEITVVDPLVGESAEDAYDIDISQERRKKQRTKNRRQKKRKKFRGRR</sequence>
<reference evidence="2 3" key="1">
    <citation type="journal article" date="2013" name="Int. J. Syst. Evol. Microbiol.">
        <title>Celerinatantimonas yamalensis sp. nov., a cold-adapted diazotrophic bacterium from a cold permafrost brine.</title>
        <authorList>
            <person name="Shcherbakova V."/>
            <person name="Chuvilskaya N."/>
            <person name="Rivkina E."/>
            <person name="Demidov N."/>
            <person name="Uchaeva V."/>
            <person name="Suetin S."/>
            <person name="Suzina N."/>
            <person name="Gilichinsky D."/>
        </authorList>
    </citation>
    <scope>NUCLEOTIDE SEQUENCE [LARGE SCALE GENOMIC DNA]</scope>
    <source>
        <strain evidence="2 3">C7</strain>
    </source>
</reference>
<dbReference type="Proteomes" id="UP001629953">
    <property type="component" value="Unassembled WGS sequence"/>
</dbReference>
<evidence type="ECO:0000256" key="1">
    <source>
        <dbReference type="SAM" id="MobiDB-lite"/>
    </source>
</evidence>
<name>A0ABW9G350_9GAMM</name>
<keyword evidence="3" id="KW-1185">Reference proteome</keyword>
<feature type="region of interest" description="Disordered" evidence="1">
    <location>
        <begin position="1"/>
        <end position="29"/>
    </location>
</feature>
<gene>
    <name evidence="2" type="ORF">ABUE30_01570</name>
</gene>
<feature type="region of interest" description="Disordered" evidence="1">
    <location>
        <begin position="418"/>
        <end position="445"/>
    </location>
</feature>
<dbReference type="EMBL" id="JBEQCT010000001">
    <property type="protein sequence ID" value="MFM2483773.1"/>
    <property type="molecule type" value="Genomic_DNA"/>
</dbReference>
<feature type="compositionally biased region" description="Basic and acidic residues" evidence="1">
    <location>
        <begin position="1"/>
        <end position="13"/>
    </location>
</feature>
<evidence type="ECO:0000313" key="3">
    <source>
        <dbReference type="Proteomes" id="UP001629953"/>
    </source>
</evidence>